<sequence length="301" mass="29887">MTKNKKMLLFGAGAVLLLALVVYGASSLSSKMDEAQKLKNQIAETSGEEGDKAEPGDGGQTEETGQTGQPGNTSGELGGEAGEPGGSESEGSNDPGNANGANNGEGSAEGQNGQGSLSAPGQGNSASNGTANDGGAVSPGATAATPSGADSGGGTSPAVKPSKESETPASGGSSSQNPAATTPPNEKDEIKQGIDAAITKEMEKLRTSCSATSSSLVNKIAAELKADPEGGLEKIQGSLMDDVVAAEAKCDSDFSALIAKAKQQYKKEGISEESLPDWSSEYASSKEKARANALAAIANAM</sequence>
<gene>
    <name evidence="2" type="ORF">A7K91_21210</name>
</gene>
<comment type="caution">
    <text evidence="2">The sequence shown here is derived from an EMBL/GenBank/DDBJ whole genome shotgun (WGS) entry which is preliminary data.</text>
</comment>
<protein>
    <submittedName>
        <fullName evidence="2">Uncharacterized protein</fullName>
    </submittedName>
</protein>
<dbReference type="AlphaFoldDB" id="A0A1A5YS71"/>
<dbReference type="OrthoDB" id="2609221at2"/>
<proteinExistence type="predicted"/>
<dbReference type="EMBL" id="LYPA01000026">
    <property type="protein sequence ID" value="OBR68404.1"/>
    <property type="molecule type" value="Genomic_DNA"/>
</dbReference>
<dbReference type="Proteomes" id="UP000092024">
    <property type="component" value="Unassembled WGS sequence"/>
</dbReference>
<evidence type="ECO:0000256" key="1">
    <source>
        <dbReference type="SAM" id="MobiDB-lite"/>
    </source>
</evidence>
<feature type="region of interest" description="Disordered" evidence="1">
    <location>
        <begin position="31"/>
        <end position="191"/>
    </location>
</feature>
<feature type="compositionally biased region" description="Low complexity" evidence="1">
    <location>
        <begin position="61"/>
        <end position="75"/>
    </location>
</feature>
<dbReference type="RefSeq" id="WP_068679176.1">
    <property type="nucleotide sequence ID" value="NZ_LYPA01000026.1"/>
</dbReference>
<feature type="compositionally biased region" description="Polar residues" evidence="1">
    <location>
        <begin position="167"/>
        <end position="184"/>
    </location>
</feature>
<feature type="compositionally biased region" description="Gly residues" evidence="1">
    <location>
        <begin position="76"/>
        <end position="85"/>
    </location>
</feature>
<organism evidence="2 3">
    <name type="scientific">Paenibacillus oryzae</name>
    <dbReference type="NCBI Taxonomy" id="1844972"/>
    <lineage>
        <taxon>Bacteria</taxon>
        <taxon>Bacillati</taxon>
        <taxon>Bacillota</taxon>
        <taxon>Bacilli</taxon>
        <taxon>Bacillales</taxon>
        <taxon>Paenibacillaceae</taxon>
        <taxon>Paenibacillus</taxon>
    </lineage>
</organism>
<feature type="compositionally biased region" description="Polar residues" evidence="1">
    <location>
        <begin position="117"/>
        <end position="131"/>
    </location>
</feature>
<accession>A0A1A5YS71</accession>
<keyword evidence="3" id="KW-1185">Reference proteome</keyword>
<feature type="compositionally biased region" description="Low complexity" evidence="1">
    <location>
        <begin position="86"/>
        <end position="116"/>
    </location>
</feature>
<evidence type="ECO:0000313" key="3">
    <source>
        <dbReference type="Proteomes" id="UP000092024"/>
    </source>
</evidence>
<name>A0A1A5YS71_9BACL</name>
<evidence type="ECO:0000313" key="2">
    <source>
        <dbReference type="EMBL" id="OBR68404.1"/>
    </source>
</evidence>
<reference evidence="2 3" key="1">
    <citation type="submission" date="2016-05" db="EMBL/GenBank/DDBJ databases">
        <title>Paenibacillus oryzae. sp. nov., isolated from the rice root.</title>
        <authorList>
            <person name="Zhang J."/>
            <person name="Zhang X."/>
        </authorList>
    </citation>
    <scope>NUCLEOTIDE SEQUENCE [LARGE SCALE GENOMIC DNA]</scope>
    <source>
        <strain evidence="2 3">1DrF-4</strain>
    </source>
</reference>
<dbReference type="STRING" id="1844972.A7K91_21210"/>